<feature type="transmembrane region" description="Helical" evidence="2">
    <location>
        <begin position="444"/>
        <end position="464"/>
    </location>
</feature>
<dbReference type="EMBL" id="AMYD01004443">
    <property type="protein sequence ID" value="EQB43158.1"/>
    <property type="molecule type" value="Genomic_DNA"/>
</dbReference>
<name>T0JRY4_COLGC</name>
<dbReference type="STRING" id="1237896.T0JRY4"/>
<feature type="region of interest" description="Disordered" evidence="1">
    <location>
        <begin position="548"/>
        <end position="602"/>
    </location>
</feature>
<dbReference type="Proteomes" id="UP000015530">
    <property type="component" value="Unassembled WGS sequence"/>
</dbReference>
<gene>
    <name evidence="3" type="ORF">CGLO_18226</name>
</gene>
<dbReference type="OMA" id="CAWASCS"/>
<evidence type="ECO:0000256" key="2">
    <source>
        <dbReference type="SAM" id="Phobius"/>
    </source>
</evidence>
<feature type="transmembrane region" description="Helical" evidence="2">
    <location>
        <begin position="485"/>
        <end position="503"/>
    </location>
</feature>
<keyword evidence="2" id="KW-0472">Membrane</keyword>
<dbReference type="HOGENOM" id="CLU_453404_0_0_1"/>
<evidence type="ECO:0000313" key="3">
    <source>
        <dbReference type="EMBL" id="EQB43158.1"/>
    </source>
</evidence>
<feature type="transmembrane region" description="Helical" evidence="2">
    <location>
        <begin position="191"/>
        <end position="211"/>
    </location>
</feature>
<feature type="compositionally biased region" description="Polar residues" evidence="1">
    <location>
        <begin position="577"/>
        <end position="602"/>
    </location>
</feature>
<keyword evidence="2" id="KW-1133">Transmembrane helix</keyword>
<sequence length="602" mass="67914">MTTKPILTIDLVSNRQALVNATPGFTWPEALKGIYPNDESKSFSIPIAKGYGYNYTEHCQESLFFPYSRVYDCAAIAVSAILVQDGRYDTNAENIRKANESLNFGDLDSFDGIGVFRQILNCTRASCQGSRHDMEQLEERFGPCGEDIDELPSVESFRSSDLSKIFSPLESLCSKVTREPEPDIAGPGITMAYIMQIALGAWFILFSILIPQHPRTSVIVKAAKAMRRMKKRGRKTSSQREGRTESWLERLRASRFSVALFSAVVEFQEAQVFFTLAVQLASISMMVFNDSLSAIRIDWKAAKLFQAGNTLVVLLVQAELQRKKMHWWYTYLLTLMVCVFCLTIQQLGREDEWPGFMPLPECGNDDFTESILETCRSGLYDTGFDVDVIEHSFESYLSIILISISFITLDQVAQIPHLPDWVNSRVGVWRGESLAKTRTLKATSMFWCLLWFSMNAFLAHLSFYTTARILDQVGGTLRKKDKWTFGQIVAVLLWAPVVFKYFYLNIFGVEEGVGNRIDNHYKVVERGQDKSAPGPSQQSTDEILLTDTGYKNVPNIDDGREYGGLEDPRTPKWGRQCSASGRDGTSSVGSLEPQSFPWSNSR</sequence>
<organism evidence="3 4">
    <name type="scientific">Colletotrichum gloeosporioides (strain Cg-14)</name>
    <name type="common">Anthracnose fungus</name>
    <name type="synonym">Glomerella cingulata</name>
    <dbReference type="NCBI Taxonomy" id="1237896"/>
    <lineage>
        <taxon>Eukaryota</taxon>
        <taxon>Fungi</taxon>
        <taxon>Dikarya</taxon>
        <taxon>Ascomycota</taxon>
        <taxon>Pezizomycotina</taxon>
        <taxon>Sordariomycetes</taxon>
        <taxon>Hypocreomycetidae</taxon>
        <taxon>Glomerellales</taxon>
        <taxon>Glomerellaceae</taxon>
        <taxon>Colletotrichum</taxon>
        <taxon>Colletotrichum gloeosporioides species complex</taxon>
    </lineage>
</organism>
<proteinExistence type="predicted"/>
<evidence type="ECO:0000313" key="4">
    <source>
        <dbReference type="Proteomes" id="UP000015530"/>
    </source>
</evidence>
<evidence type="ECO:0000256" key="1">
    <source>
        <dbReference type="SAM" id="MobiDB-lite"/>
    </source>
</evidence>
<feature type="transmembrane region" description="Helical" evidence="2">
    <location>
        <begin position="328"/>
        <end position="348"/>
    </location>
</feature>
<protein>
    <submittedName>
        <fullName evidence="3">Uncharacterized protein</fullName>
    </submittedName>
</protein>
<accession>T0JRY4</accession>
<reference evidence="4" key="1">
    <citation type="journal article" date="2013" name="Mol. Plant Microbe Interact.">
        <title>Global aspects of pacC regulation of pathogenicity genes in Colletotrichum gloeosporioides as revealed by transcriptome analysis.</title>
        <authorList>
            <person name="Alkan N."/>
            <person name="Meng X."/>
            <person name="Friedlander G."/>
            <person name="Reuveni E."/>
            <person name="Sukno S."/>
            <person name="Sherman A."/>
            <person name="Thon M."/>
            <person name="Fluhr R."/>
            <person name="Prusky D."/>
        </authorList>
    </citation>
    <scope>NUCLEOTIDE SEQUENCE [LARGE SCALE GENOMIC DNA]</scope>
    <source>
        <strain evidence="4">Cg-14</strain>
    </source>
</reference>
<dbReference type="OrthoDB" id="4582561at2759"/>
<comment type="caution">
    <text evidence="3">The sequence shown here is derived from an EMBL/GenBank/DDBJ whole genome shotgun (WGS) entry which is preliminary data.</text>
</comment>
<dbReference type="AlphaFoldDB" id="T0JRY4"/>
<feature type="compositionally biased region" description="Basic and acidic residues" evidence="1">
    <location>
        <begin position="557"/>
        <end position="570"/>
    </location>
</feature>
<keyword evidence="2" id="KW-0812">Transmembrane</keyword>